<comment type="caution">
    <text evidence="3">The sequence shown here is derived from an EMBL/GenBank/DDBJ whole genome shotgun (WGS) entry which is preliminary data.</text>
</comment>
<dbReference type="PANTHER" id="PTHR37984:SF5">
    <property type="entry name" value="PROTEIN NYNRIN-LIKE"/>
    <property type="match status" value="1"/>
</dbReference>
<dbReference type="EMBL" id="JAINDJ010000007">
    <property type="protein sequence ID" value="KAG9441416.1"/>
    <property type="molecule type" value="Genomic_DNA"/>
</dbReference>
<protein>
    <recommendedName>
        <fullName evidence="2">Integrase catalytic domain-containing protein</fullName>
    </recommendedName>
</protein>
<evidence type="ECO:0000313" key="3">
    <source>
        <dbReference type="EMBL" id="KAG9441416.1"/>
    </source>
</evidence>
<evidence type="ECO:0000313" key="4">
    <source>
        <dbReference type="Proteomes" id="UP000825729"/>
    </source>
</evidence>
<dbReference type="PROSITE" id="PS50994">
    <property type="entry name" value="INTEGRASE"/>
    <property type="match status" value="1"/>
</dbReference>
<dbReference type="PANTHER" id="PTHR37984">
    <property type="entry name" value="PROTEIN CBG26694"/>
    <property type="match status" value="1"/>
</dbReference>
<dbReference type="Gene3D" id="3.30.420.10">
    <property type="entry name" value="Ribonuclease H-like superfamily/Ribonuclease H"/>
    <property type="match status" value="1"/>
</dbReference>
<dbReference type="InterPro" id="IPR012337">
    <property type="entry name" value="RNaseH-like_sf"/>
</dbReference>
<dbReference type="AlphaFoldDB" id="A0AAV7E0L0"/>
<feature type="region of interest" description="Disordered" evidence="1">
    <location>
        <begin position="312"/>
        <end position="331"/>
    </location>
</feature>
<dbReference type="InterPro" id="IPR050951">
    <property type="entry name" value="Retrovirus_Pol_polyprotein"/>
</dbReference>
<evidence type="ECO:0000256" key="1">
    <source>
        <dbReference type="SAM" id="MobiDB-lite"/>
    </source>
</evidence>
<reference evidence="3 4" key="1">
    <citation type="submission" date="2021-07" db="EMBL/GenBank/DDBJ databases">
        <title>The Aristolochia fimbriata genome: insights into angiosperm evolution, floral development and chemical biosynthesis.</title>
        <authorList>
            <person name="Jiao Y."/>
        </authorList>
    </citation>
    <scope>NUCLEOTIDE SEQUENCE [LARGE SCALE GENOMIC DNA]</scope>
    <source>
        <strain evidence="3">IBCAS-2021</strain>
        <tissue evidence="3">Leaf</tissue>
    </source>
</reference>
<dbReference type="Proteomes" id="UP000825729">
    <property type="component" value="Unassembled WGS sequence"/>
</dbReference>
<keyword evidence="4" id="KW-1185">Reference proteome</keyword>
<dbReference type="Pfam" id="PF00665">
    <property type="entry name" value="rve"/>
    <property type="match status" value="1"/>
</dbReference>
<name>A0AAV7E0L0_ARIFI</name>
<feature type="compositionally biased region" description="Low complexity" evidence="1">
    <location>
        <begin position="321"/>
        <end position="331"/>
    </location>
</feature>
<dbReference type="GO" id="GO:0015074">
    <property type="term" value="P:DNA integration"/>
    <property type="evidence" value="ECO:0007669"/>
    <property type="project" value="InterPro"/>
</dbReference>
<evidence type="ECO:0000259" key="2">
    <source>
        <dbReference type="PROSITE" id="PS50994"/>
    </source>
</evidence>
<sequence>MAVEMQIPQLHIYGDSALVIKQLTGEFEPVKTVQDWREPIANFLRHGTLPVDLRERVQIRAKAAPKYVFIHDILYRRSYEGLLLRCLSKEEGLQVLKETPRVGSVGHTKPPKTPFANQTTRLLLAADARGAPSKWLEPAKRLPAPCRLHTPSAEPLHPTVASWPFEAWGMDIIGPISPKSDSDRQYILAATDYFSKWAEAAAYREVKAATVVDFIRTQIIYRYGVPRYIMTDNGMPFKNKVMDRFCEKFCIQQRTSTAYNPAANGLAEAFNKTLCKILKKTIGANKRSWDEKRVKPYGHLNVVQRQHRSTPYSLVYGTGGTPSRSTTPAST</sequence>
<dbReference type="InterPro" id="IPR036397">
    <property type="entry name" value="RNaseH_sf"/>
</dbReference>
<accession>A0AAV7E0L0</accession>
<dbReference type="InterPro" id="IPR001584">
    <property type="entry name" value="Integrase_cat-core"/>
</dbReference>
<organism evidence="3 4">
    <name type="scientific">Aristolochia fimbriata</name>
    <name type="common">White veined hardy Dutchman's pipe vine</name>
    <dbReference type="NCBI Taxonomy" id="158543"/>
    <lineage>
        <taxon>Eukaryota</taxon>
        <taxon>Viridiplantae</taxon>
        <taxon>Streptophyta</taxon>
        <taxon>Embryophyta</taxon>
        <taxon>Tracheophyta</taxon>
        <taxon>Spermatophyta</taxon>
        <taxon>Magnoliopsida</taxon>
        <taxon>Magnoliidae</taxon>
        <taxon>Piperales</taxon>
        <taxon>Aristolochiaceae</taxon>
        <taxon>Aristolochia</taxon>
    </lineage>
</organism>
<dbReference type="GO" id="GO:0003676">
    <property type="term" value="F:nucleic acid binding"/>
    <property type="evidence" value="ECO:0007669"/>
    <property type="project" value="InterPro"/>
</dbReference>
<feature type="domain" description="Integrase catalytic" evidence="2">
    <location>
        <begin position="160"/>
        <end position="330"/>
    </location>
</feature>
<proteinExistence type="predicted"/>
<dbReference type="SUPFAM" id="SSF53098">
    <property type="entry name" value="Ribonuclease H-like"/>
    <property type="match status" value="1"/>
</dbReference>
<gene>
    <name evidence="3" type="ORF">H6P81_017270</name>
</gene>